<sequence length="83" mass="9621">MRSIRSLMSIHVQQAMLACRQIKCPYLGGTRISHTLHIISSPTQGCYQDCLRLWFGGHVLHDLAVTYWWYLHYSLVDCGNLQK</sequence>
<keyword evidence="2" id="KW-1185">Reference proteome</keyword>
<dbReference type="KEGG" id="amus:LMH87_003849"/>
<dbReference type="Proteomes" id="UP001144673">
    <property type="component" value="Chromosome 2"/>
</dbReference>
<organism evidence="1 2">
    <name type="scientific">Akanthomyces muscarius</name>
    <name type="common">Entomopathogenic fungus</name>
    <name type="synonym">Lecanicillium muscarium</name>
    <dbReference type="NCBI Taxonomy" id="2231603"/>
    <lineage>
        <taxon>Eukaryota</taxon>
        <taxon>Fungi</taxon>
        <taxon>Dikarya</taxon>
        <taxon>Ascomycota</taxon>
        <taxon>Pezizomycotina</taxon>
        <taxon>Sordariomycetes</taxon>
        <taxon>Hypocreomycetidae</taxon>
        <taxon>Hypocreales</taxon>
        <taxon>Cordycipitaceae</taxon>
        <taxon>Akanthomyces</taxon>
    </lineage>
</organism>
<protein>
    <submittedName>
        <fullName evidence="1">Uncharacterized protein</fullName>
    </submittedName>
</protein>
<evidence type="ECO:0000313" key="2">
    <source>
        <dbReference type="Proteomes" id="UP001144673"/>
    </source>
</evidence>
<name>A0A9W8Q491_AKAMU</name>
<dbReference type="GeneID" id="80891008"/>
<evidence type="ECO:0000313" key="1">
    <source>
        <dbReference type="EMBL" id="KAJ4144984.1"/>
    </source>
</evidence>
<dbReference type="AlphaFoldDB" id="A0A9W8Q491"/>
<dbReference type="RefSeq" id="XP_056048654.1">
    <property type="nucleotide sequence ID" value="XM_056194981.1"/>
</dbReference>
<proteinExistence type="predicted"/>
<dbReference type="PROSITE" id="PS51257">
    <property type="entry name" value="PROKAR_LIPOPROTEIN"/>
    <property type="match status" value="1"/>
</dbReference>
<gene>
    <name evidence="1" type="ORF">LMH87_003849</name>
</gene>
<reference evidence="1" key="1">
    <citation type="journal article" date="2023" name="Access Microbiol">
        <title>De-novo genome assembly for Akanthomyces muscarius, a biocontrol agent of insect agricultural pests.</title>
        <authorList>
            <person name="Erdos Z."/>
            <person name="Studholme D.J."/>
            <person name="Raymond B."/>
            <person name="Sharma M."/>
        </authorList>
    </citation>
    <scope>NUCLEOTIDE SEQUENCE</scope>
    <source>
        <strain evidence="1">Ve6</strain>
    </source>
</reference>
<comment type="caution">
    <text evidence="1">The sequence shown here is derived from an EMBL/GenBank/DDBJ whole genome shotgun (WGS) entry which is preliminary data.</text>
</comment>
<accession>A0A9W8Q491</accession>
<dbReference type="EMBL" id="JAJHUN010000011">
    <property type="protein sequence ID" value="KAJ4144984.1"/>
    <property type="molecule type" value="Genomic_DNA"/>
</dbReference>